<organism evidence="2 3">
    <name type="scientific">Anaeromyxobacter oryzae</name>
    <dbReference type="NCBI Taxonomy" id="2918170"/>
    <lineage>
        <taxon>Bacteria</taxon>
        <taxon>Pseudomonadati</taxon>
        <taxon>Myxococcota</taxon>
        <taxon>Myxococcia</taxon>
        <taxon>Myxococcales</taxon>
        <taxon>Cystobacterineae</taxon>
        <taxon>Anaeromyxobacteraceae</taxon>
        <taxon>Anaeromyxobacter</taxon>
    </lineage>
</organism>
<evidence type="ECO:0008006" key="4">
    <source>
        <dbReference type="Google" id="ProtNLM"/>
    </source>
</evidence>
<name>A0ABN6MUV4_9BACT</name>
<dbReference type="PROSITE" id="PS51257">
    <property type="entry name" value="PROKAR_LIPOPROTEIN"/>
    <property type="match status" value="1"/>
</dbReference>
<dbReference type="EMBL" id="AP025591">
    <property type="protein sequence ID" value="BDG04759.1"/>
    <property type="molecule type" value="Genomic_DNA"/>
</dbReference>
<protein>
    <recommendedName>
        <fullName evidence="4">Lipoprotein</fullName>
    </recommendedName>
</protein>
<gene>
    <name evidence="2" type="ORF">AMOR_37550</name>
</gene>
<feature type="region of interest" description="Disordered" evidence="1">
    <location>
        <begin position="101"/>
        <end position="135"/>
    </location>
</feature>
<keyword evidence="3" id="KW-1185">Reference proteome</keyword>
<dbReference type="Proteomes" id="UP001162891">
    <property type="component" value="Chromosome"/>
</dbReference>
<feature type="compositionally biased region" description="Basic and acidic residues" evidence="1">
    <location>
        <begin position="113"/>
        <end position="135"/>
    </location>
</feature>
<proteinExistence type="predicted"/>
<reference evidence="3" key="1">
    <citation type="journal article" date="2022" name="Int. J. Syst. Evol. Microbiol.">
        <title>Anaeromyxobacter oryzae sp. nov., Anaeromyxobacter diazotrophicus sp. nov. and Anaeromyxobacter paludicola sp. nov., isolated from paddy soils.</title>
        <authorList>
            <person name="Itoh H."/>
            <person name="Xu Z."/>
            <person name="Mise K."/>
            <person name="Masuda Y."/>
            <person name="Ushijima N."/>
            <person name="Hayakawa C."/>
            <person name="Shiratori Y."/>
            <person name="Senoo K."/>
        </authorList>
    </citation>
    <scope>NUCLEOTIDE SEQUENCE [LARGE SCALE GENOMIC DNA]</scope>
    <source>
        <strain evidence="3">Red232</strain>
    </source>
</reference>
<evidence type="ECO:0000256" key="1">
    <source>
        <dbReference type="SAM" id="MobiDB-lite"/>
    </source>
</evidence>
<accession>A0ABN6MUV4</accession>
<evidence type="ECO:0000313" key="2">
    <source>
        <dbReference type="EMBL" id="BDG04759.1"/>
    </source>
</evidence>
<evidence type="ECO:0000313" key="3">
    <source>
        <dbReference type="Proteomes" id="UP001162891"/>
    </source>
</evidence>
<dbReference type="RefSeq" id="WP_248353232.1">
    <property type="nucleotide sequence ID" value="NZ_AP025591.1"/>
</dbReference>
<sequence>MRTFVCILVAVALGGCYATSREEERRGEERRGGEASFTLSLPAELPPLVVVQPGVSVARDMDHEIFYADGYYWARQDQTWFRARDHRGSWERVEPRYVPAALVQSPPGRYRHYRGDGDQRSDEEHGHDGHGGDRD</sequence>